<dbReference type="KEGG" id="stae:HNV11_12485"/>
<dbReference type="SUPFAM" id="SSF51419">
    <property type="entry name" value="PLP-binding barrel"/>
    <property type="match status" value="1"/>
</dbReference>
<dbReference type="Pfam" id="PF14031">
    <property type="entry name" value="D-ser_dehydrat"/>
    <property type="match status" value="1"/>
</dbReference>
<dbReference type="Gene3D" id="3.20.20.10">
    <property type="entry name" value="Alanine racemase"/>
    <property type="match status" value="1"/>
</dbReference>
<dbReference type="InterPro" id="IPR042208">
    <property type="entry name" value="D-ser_dehydrat-like_sf"/>
</dbReference>
<name>A0A6M5Y9V2_9BACT</name>
<evidence type="ECO:0000256" key="2">
    <source>
        <dbReference type="ARBA" id="ARBA00023239"/>
    </source>
</evidence>
<accession>A0A6M5Y9V2</accession>
<dbReference type="AlphaFoldDB" id="A0A6M5Y9V2"/>
<keyword evidence="5" id="KW-1185">Reference proteome</keyword>
<dbReference type="Gene3D" id="2.40.37.20">
    <property type="entry name" value="D-serine dehydratase-like domain"/>
    <property type="match status" value="1"/>
</dbReference>
<dbReference type="GO" id="GO:0036088">
    <property type="term" value="P:D-serine catabolic process"/>
    <property type="evidence" value="ECO:0007669"/>
    <property type="project" value="TreeGrafter"/>
</dbReference>
<dbReference type="SMART" id="SM01119">
    <property type="entry name" value="D-ser_dehydrat"/>
    <property type="match status" value="1"/>
</dbReference>
<dbReference type="InterPro" id="IPR026956">
    <property type="entry name" value="D-ser_dehydrat-like_dom"/>
</dbReference>
<evidence type="ECO:0000256" key="1">
    <source>
        <dbReference type="ARBA" id="ARBA00005323"/>
    </source>
</evidence>
<dbReference type="PANTHER" id="PTHR28004:SF2">
    <property type="entry name" value="D-SERINE DEHYDRATASE"/>
    <property type="match status" value="1"/>
</dbReference>
<evidence type="ECO:0000313" key="4">
    <source>
        <dbReference type="EMBL" id="QJW90136.1"/>
    </source>
</evidence>
<dbReference type="GO" id="GO:0008721">
    <property type="term" value="F:D-serine ammonia-lyase activity"/>
    <property type="evidence" value="ECO:0007669"/>
    <property type="project" value="TreeGrafter"/>
</dbReference>
<sequence>MAWYDVQNPDAIASPALLVYPDRVLNNIRLTIRLTGGDAARLRPHVKTHKMRAVTELLLDEGIRQFKCATLKEARMLAEAGGAYAGQTDVMLAYPLVGPAVTQLAALRAEFPAVRFSCLIDASASAQRLSDAFPDDPLDVYIDLNVGMNRTGIRPSDAPALYEFARNLPGIRVVGLHAYDGHIRNTDLDQRRHHADETFALADGVRQAIDWKPGGLRPQLVMGGTPTFALHARQSDVVVSPGTFVFWDAGYGQTLPDLPFDVAAVLLTRVISVIDEQTLCLDLGHKSVAAENPLPRVIFLNQPDAQPVGQSEEHLVVRVANAHDHPPGTVWYGVPIHICPTVNLYDSVSVVVDGQYVDTWPVTARGH</sequence>
<dbReference type="InterPro" id="IPR029066">
    <property type="entry name" value="PLP-binding_barrel"/>
</dbReference>
<feature type="domain" description="D-serine dehydratase-like" evidence="3">
    <location>
        <begin position="263"/>
        <end position="352"/>
    </location>
</feature>
<organism evidence="4 5">
    <name type="scientific">Spirosoma taeanense</name>
    <dbReference type="NCBI Taxonomy" id="2735870"/>
    <lineage>
        <taxon>Bacteria</taxon>
        <taxon>Pseudomonadati</taxon>
        <taxon>Bacteroidota</taxon>
        <taxon>Cytophagia</taxon>
        <taxon>Cytophagales</taxon>
        <taxon>Cytophagaceae</taxon>
        <taxon>Spirosoma</taxon>
    </lineage>
</organism>
<dbReference type="EMBL" id="CP053435">
    <property type="protein sequence ID" value="QJW90136.1"/>
    <property type="molecule type" value="Genomic_DNA"/>
</dbReference>
<proteinExistence type="inferred from homology"/>
<comment type="similarity">
    <text evidence="1">Belongs to the DSD1 family.</text>
</comment>
<dbReference type="PANTHER" id="PTHR28004">
    <property type="entry name" value="ZGC:162816-RELATED"/>
    <property type="match status" value="1"/>
</dbReference>
<protein>
    <submittedName>
        <fullName evidence="4">D-TA family PLP-dependent enzyme</fullName>
    </submittedName>
</protein>
<reference evidence="4 5" key="1">
    <citation type="submission" date="2020-05" db="EMBL/GenBank/DDBJ databases">
        <title>Genome sequencing of Spirosoma sp. TS118.</title>
        <authorList>
            <person name="Lee J.-H."/>
            <person name="Jeong S."/>
            <person name="Zhao L."/>
            <person name="Jung J.-H."/>
            <person name="Kim M.-K."/>
            <person name="Lim S."/>
        </authorList>
    </citation>
    <scope>NUCLEOTIDE SEQUENCE [LARGE SCALE GENOMIC DNA]</scope>
    <source>
        <strain evidence="4 5">TS118</strain>
    </source>
</reference>
<dbReference type="InterPro" id="IPR051466">
    <property type="entry name" value="D-amino_acid_metab_enzyme"/>
</dbReference>
<evidence type="ECO:0000259" key="3">
    <source>
        <dbReference type="SMART" id="SM01119"/>
    </source>
</evidence>
<dbReference type="Proteomes" id="UP000502756">
    <property type="component" value="Chromosome"/>
</dbReference>
<dbReference type="CDD" id="cd06821">
    <property type="entry name" value="PLPDE_III_D-TA"/>
    <property type="match status" value="1"/>
</dbReference>
<gene>
    <name evidence="4" type="ORF">HNV11_12485</name>
</gene>
<dbReference type="Pfam" id="PF01168">
    <property type="entry name" value="Ala_racemase_N"/>
    <property type="match status" value="1"/>
</dbReference>
<keyword evidence="2" id="KW-0456">Lyase</keyword>
<evidence type="ECO:0000313" key="5">
    <source>
        <dbReference type="Proteomes" id="UP000502756"/>
    </source>
</evidence>
<dbReference type="InterPro" id="IPR001608">
    <property type="entry name" value="Ala_racemase_N"/>
</dbReference>
<dbReference type="RefSeq" id="WP_171739981.1">
    <property type="nucleotide sequence ID" value="NZ_CP053435.1"/>
</dbReference>